<dbReference type="PANTHER" id="PTHR22617:SF23">
    <property type="entry name" value="CHEMOTAXIS PROTEIN CHEW"/>
    <property type="match status" value="1"/>
</dbReference>
<proteinExistence type="predicted"/>
<protein>
    <submittedName>
        <fullName evidence="3">Purine-binding chemotaxis protein CheW</fullName>
    </submittedName>
</protein>
<dbReference type="Proteomes" id="UP000319514">
    <property type="component" value="Unassembled WGS sequence"/>
</dbReference>
<dbReference type="Gene3D" id="2.40.50.180">
    <property type="entry name" value="CheA-289, Domain 4"/>
    <property type="match status" value="1"/>
</dbReference>
<dbReference type="InterPro" id="IPR002545">
    <property type="entry name" value="CheW-lke_dom"/>
</dbReference>
<comment type="caution">
    <text evidence="3">The sequence shown here is derived from an EMBL/GenBank/DDBJ whole genome shotgun (WGS) entry which is preliminary data.</text>
</comment>
<keyword evidence="4" id="KW-1185">Reference proteome</keyword>
<feature type="domain" description="CheW-like" evidence="2">
    <location>
        <begin position="4"/>
        <end position="143"/>
    </location>
</feature>
<dbReference type="Pfam" id="PF01584">
    <property type="entry name" value="CheW"/>
    <property type="match status" value="1"/>
</dbReference>
<dbReference type="OrthoDB" id="9790406at2"/>
<reference evidence="3 4" key="1">
    <citation type="submission" date="2019-06" db="EMBL/GenBank/DDBJ databases">
        <title>Sequencing the genomes of 1000 actinobacteria strains.</title>
        <authorList>
            <person name="Klenk H.-P."/>
        </authorList>
    </citation>
    <scope>NUCLEOTIDE SEQUENCE [LARGE SCALE GENOMIC DNA]</scope>
    <source>
        <strain evidence="3 4">DSM 18082</strain>
    </source>
</reference>
<evidence type="ECO:0000256" key="1">
    <source>
        <dbReference type="SAM" id="MobiDB-lite"/>
    </source>
</evidence>
<sequence length="144" mass="15246">MNGTRQLSSFTVDDGLFGLDVEHVQEVIRTPRITPVPLAPPAVLGLANLRGQVVTVLDLRTRLGLEPRPGPGAVTVVVRHEGEVVGLVADAPGDVFEVDEDQQDPPPEALTGPPADLISGTCRLPDRLLLVLDVEQAVRVTAPA</sequence>
<name>A0A542Z9Q3_9MICO</name>
<dbReference type="SUPFAM" id="SSF50341">
    <property type="entry name" value="CheW-like"/>
    <property type="match status" value="1"/>
</dbReference>
<dbReference type="AlphaFoldDB" id="A0A542Z9Q3"/>
<gene>
    <name evidence="3" type="ORF">FB474_3738</name>
</gene>
<dbReference type="RefSeq" id="WP_141790323.1">
    <property type="nucleotide sequence ID" value="NZ_BAAAKX010000015.1"/>
</dbReference>
<dbReference type="GO" id="GO:0005829">
    <property type="term" value="C:cytosol"/>
    <property type="evidence" value="ECO:0007669"/>
    <property type="project" value="TreeGrafter"/>
</dbReference>
<organism evidence="3 4">
    <name type="scientific">Oryzihumus leptocrescens</name>
    <dbReference type="NCBI Taxonomy" id="297536"/>
    <lineage>
        <taxon>Bacteria</taxon>
        <taxon>Bacillati</taxon>
        <taxon>Actinomycetota</taxon>
        <taxon>Actinomycetes</taxon>
        <taxon>Micrococcales</taxon>
        <taxon>Intrasporangiaceae</taxon>
        <taxon>Oryzihumus</taxon>
    </lineage>
</organism>
<dbReference type="GO" id="GO:0007165">
    <property type="term" value="P:signal transduction"/>
    <property type="evidence" value="ECO:0007669"/>
    <property type="project" value="InterPro"/>
</dbReference>
<dbReference type="InterPro" id="IPR039315">
    <property type="entry name" value="CheW"/>
</dbReference>
<evidence type="ECO:0000259" key="2">
    <source>
        <dbReference type="PROSITE" id="PS50851"/>
    </source>
</evidence>
<dbReference type="GO" id="GO:0006935">
    <property type="term" value="P:chemotaxis"/>
    <property type="evidence" value="ECO:0007669"/>
    <property type="project" value="InterPro"/>
</dbReference>
<dbReference type="Gene3D" id="2.30.30.40">
    <property type="entry name" value="SH3 Domains"/>
    <property type="match status" value="1"/>
</dbReference>
<dbReference type="InterPro" id="IPR036061">
    <property type="entry name" value="CheW-like_dom_sf"/>
</dbReference>
<dbReference type="EMBL" id="VFOQ01000002">
    <property type="protein sequence ID" value="TQL56970.1"/>
    <property type="molecule type" value="Genomic_DNA"/>
</dbReference>
<dbReference type="PROSITE" id="PS50851">
    <property type="entry name" value="CHEW"/>
    <property type="match status" value="1"/>
</dbReference>
<accession>A0A542Z9Q3</accession>
<dbReference type="PANTHER" id="PTHR22617">
    <property type="entry name" value="CHEMOTAXIS SENSOR HISTIDINE KINASE-RELATED"/>
    <property type="match status" value="1"/>
</dbReference>
<feature type="region of interest" description="Disordered" evidence="1">
    <location>
        <begin position="97"/>
        <end position="116"/>
    </location>
</feature>
<evidence type="ECO:0000313" key="3">
    <source>
        <dbReference type="EMBL" id="TQL56970.1"/>
    </source>
</evidence>
<evidence type="ECO:0000313" key="4">
    <source>
        <dbReference type="Proteomes" id="UP000319514"/>
    </source>
</evidence>
<dbReference type="SMART" id="SM00260">
    <property type="entry name" value="CheW"/>
    <property type="match status" value="1"/>
</dbReference>